<keyword evidence="1" id="KW-1133">Transmembrane helix</keyword>
<keyword evidence="1" id="KW-0812">Transmembrane</keyword>
<sequence length="169" mass="19308">MMIRYYFLSKNIDVTEAFDHKLRDMGLNKSHVHVYGVNDEDARTHDLTPVFSLMRLDILHYLFRGLLLGLLVSGLIISALYFLNINHFATISIAVATFVTGFITWESGLIGMHKTNYKLQPFQRYINSNQHILFVDAQESELPIVDQVANKFSNVKRLAVGSSTINPFE</sequence>
<dbReference type="RefSeq" id="WP_284297300.1">
    <property type="nucleotide sequence ID" value="NZ_BSSV01000003.1"/>
</dbReference>
<dbReference type="Proteomes" id="UP001157134">
    <property type="component" value="Unassembled WGS sequence"/>
</dbReference>
<dbReference type="EMBL" id="BSSV01000003">
    <property type="protein sequence ID" value="GLX85309.1"/>
    <property type="molecule type" value="Genomic_DNA"/>
</dbReference>
<keyword evidence="3" id="KW-1185">Reference proteome</keyword>
<evidence type="ECO:0000313" key="2">
    <source>
        <dbReference type="EMBL" id="GLX85309.1"/>
    </source>
</evidence>
<accession>A0ABQ6HCZ4</accession>
<keyword evidence="1" id="KW-0472">Membrane</keyword>
<name>A0ABQ6HCZ4_9GAMM</name>
<comment type="caution">
    <text evidence="2">The sequence shown here is derived from an EMBL/GenBank/DDBJ whole genome shotgun (WGS) entry which is preliminary data.</text>
</comment>
<protein>
    <submittedName>
        <fullName evidence="2">Uncharacterized protein</fullName>
    </submittedName>
</protein>
<feature type="transmembrane region" description="Helical" evidence="1">
    <location>
        <begin position="61"/>
        <end position="82"/>
    </location>
</feature>
<evidence type="ECO:0000256" key="1">
    <source>
        <dbReference type="SAM" id="Phobius"/>
    </source>
</evidence>
<organism evidence="2 3">
    <name type="scientific">Thalassotalea loyana</name>
    <dbReference type="NCBI Taxonomy" id="280483"/>
    <lineage>
        <taxon>Bacteria</taxon>
        <taxon>Pseudomonadati</taxon>
        <taxon>Pseudomonadota</taxon>
        <taxon>Gammaproteobacteria</taxon>
        <taxon>Alteromonadales</taxon>
        <taxon>Colwelliaceae</taxon>
        <taxon>Thalassotalea</taxon>
    </lineage>
</organism>
<reference evidence="2 3" key="1">
    <citation type="submission" date="2023-03" db="EMBL/GenBank/DDBJ databases">
        <title>Thalassotalea loyana LMG 22536T draft genome sequence.</title>
        <authorList>
            <person name="Sawabe T."/>
        </authorList>
    </citation>
    <scope>NUCLEOTIDE SEQUENCE [LARGE SCALE GENOMIC DNA]</scope>
    <source>
        <strain evidence="2 3">LMG 22536</strain>
    </source>
</reference>
<evidence type="ECO:0000313" key="3">
    <source>
        <dbReference type="Proteomes" id="UP001157134"/>
    </source>
</evidence>
<feature type="transmembrane region" description="Helical" evidence="1">
    <location>
        <begin position="88"/>
        <end position="105"/>
    </location>
</feature>
<proteinExistence type="predicted"/>
<gene>
    <name evidence="2" type="ORF">tloyanaT_15610</name>
</gene>